<evidence type="ECO:0000256" key="1">
    <source>
        <dbReference type="SAM" id="Coils"/>
    </source>
</evidence>
<dbReference type="Proteomes" id="UP001516023">
    <property type="component" value="Unassembled WGS sequence"/>
</dbReference>
<evidence type="ECO:0000256" key="2">
    <source>
        <dbReference type="SAM" id="SignalP"/>
    </source>
</evidence>
<evidence type="ECO:0000313" key="3">
    <source>
        <dbReference type="EMBL" id="KAL3786869.1"/>
    </source>
</evidence>
<feature type="signal peptide" evidence="2">
    <location>
        <begin position="1"/>
        <end position="19"/>
    </location>
</feature>
<gene>
    <name evidence="3" type="ORF">HJC23_013790</name>
</gene>
<dbReference type="AlphaFoldDB" id="A0ABD3PGV0"/>
<keyword evidence="2" id="KW-0732">Signal</keyword>
<feature type="coiled-coil region" evidence="1">
    <location>
        <begin position="115"/>
        <end position="156"/>
    </location>
</feature>
<evidence type="ECO:0008006" key="5">
    <source>
        <dbReference type="Google" id="ProtNLM"/>
    </source>
</evidence>
<feature type="chain" id="PRO_5044850513" description="Cell wall protein" evidence="2">
    <location>
        <begin position="20"/>
        <end position="197"/>
    </location>
</feature>
<protein>
    <recommendedName>
        <fullName evidence="5">Cell wall protein</fullName>
    </recommendedName>
</protein>
<reference evidence="3 4" key="1">
    <citation type="journal article" date="2020" name="G3 (Bethesda)">
        <title>Improved Reference Genome for Cyclotella cryptica CCMP332, a Model for Cell Wall Morphogenesis, Salinity Adaptation, and Lipid Production in Diatoms (Bacillariophyta).</title>
        <authorList>
            <person name="Roberts W.R."/>
            <person name="Downey K.M."/>
            <person name="Ruck E.C."/>
            <person name="Traller J.C."/>
            <person name="Alverson A.J."/>
        </authorList>
    </citation>
    <scope>NUCLEOTIDE SEQUENCE [LARGE SCALE GENOMIC DNA]</scope>
    <source>
        <strain evidence="3 4">CCMP332</strain>
    </source>
</reference>
<accession>A0ABD3PGV0</accession>
<evidence type="ECO:0000313" key="4">
    <source>
        <dbReference type="Proteomes" id="UP001516023"/>
    </source>
</evidence>
<keyword evidence="4" id="KW-1185">Reference proteome</keyword>
<keyword evidence="1" id="KW-0175">Coiled coil</keyword>
<dbReference type="EMBL" id="JABMIG020000186">
    <property type="protein sequence ID" value="KAL3786869.1"/>
    <property type="molecule type" value="Genomic_DNA"/>
</dbReference>
<proteinExistence type="predicted"/>
<comment type="caution">
    <text evidence="3">The sequence shown here is derived from an EMBL/GenBank/DDBJ whole genome shotgun (WGS) entry which is preliminary data.</text>
</comment>
<sequence>MRLAAIALLALTSNSVVDAFAPAPLANTHRTTSLQAFRNENNNDQFASIDLPKVFLSTLTAATLFAGTFSPLDAIAASSPSATADPLAKEKSLVLTTKTALSTAQSAVPKLESSLKEAQATVAKDEAALQAAEKKVKETKKLLLNVNDKLAEAKGRGSDKLVEVLTKDSGELCTIIRTVRLVDDASEWNDELCMHLL</sequence>
<organism evidence="3 4">
    <name type="scientific">Cyclotella cryptica</name>
    <dbReference type="NCBI Taxonomy" id="29204"/>
    <lineage>
        <taxon>Eukaryota</taxon>
        <taxon>Sar</taxon>
        <taxon>Stramenopiles</taxon>
        <taxon>Ochrophyta</taxon>
        <taxon>Bacillariophyta</taxon>
        <taxon>Coscinodiscophyceae</taxon>
        <taxon>Thalassiosirophycidae</taxon>
        <taxon>Stephanodiscales</taxon>
        <taxon>Stephanodiscaceae</taxon>
        <taxon>Cyclotella</taxon>
    </lineage>
</organism>
<name>A0ABD3PGV0_9STRA</name>